<dbReference type="InterPro" id="IPR003731">
    <property type="entry name" value="Di-Nase_FeMo-co_biosynth"/>
</dbReference>
<dbReference type="PANTHER" id="PTHR43787">
    <property type="entry name" value="FEMO COFACTOR BIOSYNTHESIS PROTEIN NIFB-RELATED"/>
    <property type="match status" value="1"/>
</dbReference>
<dbReference type="Pfam" id="PF02579">
    <property type="entry name" value="Nitro_FeMo-Co"/>
    <property type="match status" value="1"/>
</dbReference>
<dbReference type="Pfam" id="PF04055">
    <property type="entry name" value="Radical_SAM"/>
    <property type="match status" value="1"/>
</dbReference>
<dbReference type="SFLD" id="SFLDG01067">
    <property type="entry name" value="SPASM/twitch_domain_containing"/>
    <property type="match status" value="1"/>
</dbReference>
<dbReference type="UniPathway" id="UPA00782"/>
<dbReference type="PROSITE" id="PS01305">
    <property type="entry name" value="MOAA_NIFB_PQQE"/>
    <property type="match status" value="1"/>
</dbReference>
<evidence type="ECO:0000256" key="13">
    <source>
        <dbReference type="ARBA" id="ARBA00030926"/>
    </source>
</evidence>
<keyword evidence="11" id="KW-0535">Nitrogen fixation</keyword>
<dbReference type="STRING" id="1577791.Mpt1_c01410"/>
<keyword evidence="9" id="KW-0408">Iron</keyword>
<evidence type="ECO:0000256" key="3">
    <source>
        <dbReference type="ARBA" id="ARBA00005155"/>
    </source>
</evidence>
<dbReference type="CDD" id="cd01335">
    <property type="entry name" value="Radical_SAM"/>
    <property type="match status" value="1"/>
</dbReference>
<sequence>MNVDKKLEGVIKEHPCYDSDAHTKFARMHVPVAPRCNIQCNYCNRKYDCSNESRPGVTSEVLSPEEAVEKIRFVKEKISALKVIGIAGPGDPLANEETFRTLELVNKEFPELTLCVSTNGLALPNNAQRLYDLGVRFLTVTMNASDPDVGGLVYDRVQWGGRTYKGKEGADILLKNQLEGIRRCVEIGMVVKINIVMVPGVNDEHIPELVKKVKSLGVYIVNILPLIPVEGTKFSDKRAPTPEERKKLMDKCELDIKMMRHCKQCRADAIGLLGEDRSSEFAKMKNCQAGCGPSPENSTPLMIDIDESDPLRVAIATSDGKNIDSGFGNASRFDVYSVSNGGVKLIRTVNVDTSKQVVGSSHKEHINGIVDQLNDCTVFVVKEIGHMPSKVLAERGKTVRISSGMIKKSTFRP</sequence>
<evidence type="ECO:0000256" key="6">
    <source>
        <dbReference type="ARBA" id="ARBA00022485"/>
    </source>
</evidence>
<dbReference type="GO" id="GO:0046872">
    <property type="term" value="F:metal ion binding"/>
    <property type="evidence" value="ECO:0007669"/>
    <property type="project" value="UniProtKB-KW"/>
</dbReference>
<dbReference type="EMBL" id="CP010070">
    <property type="protein sequence ID" value="AIZ56044.1"/>
    <property type="molecule type" value="Genomic_DNA"/>
</dbReference>
<evidence type="ECO:0000256" key="9">
    <source>
        <dbReference type="ARBA" id="ARBA00023004"/>
    </source>
</evidence>
<dbReference type="GO" id="GO:0016829">
    <property type="term" value="F:lyase activity"/>
    <property type="evidence" value="ECO:0007669"/>
    <property type="project" value="UniProtKB-KW"/>
</dbReference>
<evidence type="ECO:0000256" key="14">
    <source>
        <dbReference type="ARBA" id="ARBA00032102"/>
    </source>
</evidence>
<dbReference type="SMART" id="SM00729">
    <property type="entry name" value="Elp3"/>
    <property type="match status" value="1"/>
</dbReference>
<evidence type="ECO:0000256" key="4">
    <source>
        <dbReference type="ARBA" id="ARBA00006804"/>
    </source>
</evidence>
<evidence type="ECO:0000256" key="11">
    <source>
        <dbReference type="ARBA" id="ARBA00023231"/>
    </source>
</evidence>
<accession>A0A0A7LAE6</accession>
<dbReference type="SUPFAM" id="SSF102114">
    <property type="entry name" value="Radical SAM enzymes"/>
    <property type="match status" value="1"/>
</dbReference>
<organism evidence="16 17">
    <name type="scientific">Candidatus Methanoplasma termitum</name>
    <dbReference type="NCBI Taxonomy" id="1577791"/>
    <lineage>
        <taxon>Archaea</taxon>
        <taxon>Methanobacteriati</taxon>
        <taxon>Thermoplasmatota</taxon>
        <taxon>Thermoplasmata</taxon>
        <taxon>Methanomassiliicoccales</taxon>
        <taxon>Methanomassiliicoccaceae</taxon>
        <taxon>Candidatus Methanoplasma</taxon>
    </lineage>
</organism>
<keyword evidence="12" id="KW-0456">Lyase</keyword>
<dbReference type="InterPro" id="IPR007197">
    <property type="entry name" value="rSAM"/>
</dbReference>
<dbReference type="GO" id="GO:0032324">
    <property type="term" value="P:molybdopterin cofactor biosynthetic process"/>
    <property type="evidence" value="ECO:0007669"/>
    <property type="project" value="UniProtKB-ARBA"/>
</dbReference>
<dbReference type="PANTHER" id="PTHR43787:SF13">
    <property type="entry name" value="FEMO COFACTOR BIOSYNTHESIS PROTEIN NIFB"/>
    <property type="match status" value="1"/>
</dbReference>
<reference evidence="16 17" key="1">
    <citation type="journal article" date="2014" name="Appl. Environ. Microbiol.">
        <title>Comparative Genome Analysis of 'Candidatus Methanoplasma termitum' Indicates a New Mode of Energy Metabolism in the Seventh Order of Methanogens.</title>
        <authorList>
            <person name="Lang K."/>
            <person name="Schuldes J."/>
            <person name="Klingl A."/>
            <person name="Poehlein A."/>
            <person name="Daniel R."/>
            <person name="Brune A."/>
        </authorList>
    </citation>
    <scope>NUCLEOTIDE SEQUENCE [LARGE SCALE GENOMIC DNA]</scope>
    <source>
        <strain evidence="17">Mpt1</strain>
    </source>
</reference>
<evidence type="ECO:0000256" key="12">
    <source>
        <dbReference type="ARBA" id="ARBA00023239"/>
    </source>
</evidence>
<dbReference type="InterPro" id="IPR005980">
    <property type="entry name" value="Nase_CF_NifB"/>
</dbReference>
<dbReference type="InterPro" id="IPR013785">
    <property type="entry name" value="Aldolase_TIM"/>
</dbReference>
<dbReference type="SFLD" id="SFLDF00281">
    <property type="entry name" value="FeMo_cofactor_biosynthesis_pro"/>
    <property type="match status" value="1"/>
</dbReference>
<evidence type="ECO:0000256" key="5">
    <source>
        <dbReference type="ARBA" id="ARBA00021702"/>
    </source>
</evidence>
<dbReference type="HOGENOM" id="CLU_027639_0_0_2"/>
<dbReference type="PROSITE" id="PS51918">
    <property type="entry name" value="RADICAL_SAM"/>
    <property type="match status" value="1"/>
</dbReference>
<keyword evidence="10" id="KW-0411">Iron-sulfur</keyword>
<dbReference type="Gene3D" id="3.20.20.70">
    <property type="entry name" value="Aldolase class I"/>
    <property type="match status" value="1"/>
</dbReference>
<dbReference type="AlphaFoldDB" id="A0A0A7LAE6"/>
<keyword evidence="7" id="KW-0949">S-adenosyl-L-methionine</keyword>
<evidence type="ECO:0000256" key="1">
    <source>
        <dbReference type="ARBA" id="ARBA00001966"/>
    </source>
</evidence>
<name>A0A0A7LAE6_9ARCH</name>
<dbReference type="SFLD" id="SFLDS00029">
    <property type="entry name" value="Radical_SAM"/>
    <property type="match status" value="1"/>
</dbReference>
<comment type="similarity">
    <text evidence="4">Belongs to the radical SAM superfamily. NifB family.</text>
</comment>
<evidence type="ECO:0000256" key="2">
    <source>
        <dbReference type="ARBA" id="ARBA00003522"/>
    </source>
</evidence>
<keyword evidence="6" id="KW-0004">4Fe-4S</keyword>
<dbReference type="SUPFAM" id="SSF53146">
    <property type="entry name" value="Nitrogenase accessory factor-like"/>
    <property type="match status" value="1"/>
</dbReference>
<evidence type="ECO:0000313" key="16">
    <source>
        <dbReference type="EMBL" id="AIZ56044.1"/>
    </source>
</evidence>
<dbReference type="Gene3D" id="3.30.420.130">
    <property type="entry name" value="Dinitrogenase iron-molybdenum cofactor biosynthesis domain"/>
    <property type="match status" value="1"/>
</dbReference>
<gene>
    <name evidence="16" type="primary">moaA2</name>
    <name evidence="16" type="ORF">Mpt1_c01410</name>
</gene>
<dbReference type="InterPro" id="IPR036105">
    <property type="entry name" value="DiNase_FeMo-co_biosyn_sf"/>
</dbReference>
<dbReference type="Proteomes" id="UP000030787">
    <property type="component" value="Chromosome"/>
</dbReference>
<comment type="pathway">
    <text evidence="3">Cofactor biosynthesis; Fe-Mo cofactor biosynthesis.</text>
</comment>
<dbReference type="SFLD" id="SFLDG01068">
    <property type="entry name" value="FeMo_cofactor_biosynthesis_pro"/>
    <property type="match status" value="1"/>
</dbReference>
<dbReference type="KEGG" id="mear:Mpt1_c01410"/>
<dbReference type="InterPro" id="IPR000385">
    <property type="entry name" value="MoaA_NifB_PqqE_Fe-S-bd_CS"/>
</dbReference>
<feature type="domain" description="Radical SAM core" evidence="15">
    <location>
        <begin position="22"/>
        <end position="266"/>
    </location>
</feature>
<proteinExistence type="inferred from homology"/>
<protein>
    <recommendedName>
        <fullName evidence="5">FeMo cofactor biosynthesis protein NifB</fullName>
    </recommendedName>
    <alternativeName>
        <fullName evidence="14">Nitrogenase cofactor maturase NifB</fullName>
    </alternativeName>
    <alternativeName>
        <fullName evidence="13">Radical SAM assemblase NifB</fullName>
    </alternativeName>
</protein>
<dbReference type="OrthoDB" id="53113at2157"/>
<evidence type="ECO:0000313" key="17">
    <source>
        <dbReference type="Proteomes" id="UP000030787"/>
    </source>
</evidence>
<comment type="function">
    <text evidence="2">Involved in the biosynthesis of the iron-molybdenum cofactor (FeMo-co or M-cluster) found in the dinitrogenase enzyme of the nitrogenase complex in nitrogen-fixing microorganisms. NifB catalyzes the crucial step of radical SAM-dependent carbide insertion that occurs concomitant with the insertion of a 9th sulfur and the rearrangement/coupling of two [4Fe-4S] clusters into a [8Fe-9S-C] cluster, the precursor to the M-cluster.</text>
</comment>
<evidence type="ECO:0000256" key="10">
    <source>
        <dbReference type="ARBA" id="ARBA00023014"/>
    </source>
</evidence>
<evidence type="ECO:0000259" key="15">
    <source>
        <dbReference type="PROSITE" id="PS51918"/>
    </source>
</evidence>
<dbReference type="InterPro" id="IPR006638">
    <property type="entry name" value="Elp3/MiaA/NifB-like_rSAM"/>
</dbReference>
<dbReference type="GO" id="GO:0051539">
    <property type="term" value="F:4 iron, 4 sulfur cluster binding"/>
    <property type="evidence" value="ECO:0007669"/>
    <property type="project" value="UniProtKB-KW"/>
</dbReference>
<dbReference type="InterPro" id="IPR058240">
    <property type="entry name" value="rSAM_sf"/>
</dbReference>
<keyword evidence="17" id="KW-1185">Reference proteome</keyword>
<evidence type="ECO:0000256" key="7">
    <source>
        <dbReference type="ARBA" id="ARBA00022691"/>
    </source>
</evidence>
<comment type="cofactor">
    <cofactor evidence="1">
        <name>[4Fe-4S] cluster</name>
        <dbReference type="ChEBI" id="CHEBI:49883"/>
    </cofactor>
</comment>
<keyword evidence="8" id="KW-0479">Metal-binding</keyword>
<evidence type="ECO:0000256" key="8">
    <source>
        <dbReference type="ARBA" id="ARBA00022723"/>
    </source>
</evidence>
<dbReference type="NCBIfam" id="TIGR01290">
    <property type="entry name" value="nifB"/>
    <property type="match status" value="1"/>
</dbReference>